<accession>A0ABD6AFL2</accession>
<dbReference type="AlphaFoldDB" id="A0ABD6AFL2"/>
<evidence type="ECO:0000313" key="2">
    <source>
        <dbReference type="Proteomes" id="UP001596547"/>
    </source>
</evidence>
<organism evidence="1 2">
    <name type="scientific">Halomarina halobia</name>
    <dbReference type="NCBI Taxonomy" id="3033386"/>
    <lineage>
        <taxon>Archaea</taxon>
        <taxon>Methanobacteriati</taxon>
        <taxon>Methanobacteriota</taxon>
        <taxon>Stenosarchaea group</taxon>
        <taxon>Halobacteria</taxon>
        <taxon>Halobacteriales</taxon>
        <taxon>Natronomonadaceae</taxon>
        <taxon>Halomarina</taxon>
    </lineage>
</organism>
<dbReference type="SUPFAM" id="SSF46785">
    <property type="entry name" value="Winged helix' DNA-binding domain"/>
    <property type="match status" value="1"/>
</dbReference>
<gene>
    <name evidence="1" type="ORF">ACFQPE_19925</name>
</gene>
<protein>
    <submittedName>
        <fullName evidence="1">Winged helix-turn-helix domain-containing protein</fullName>
    </submittedName>
</protein>
<evidence type="ECO:0000313" key="1">
    <source>
        <dbReference type="EMBL" id="MFC7319042.1"/>
    </source>
</evidence>
<sequence length="145" mass="16149">MDSISRSELARLLGDQELGEEAYFLEILSRWDSLRILDYLFTEGPSSTGEIARGINMDMREVRDTLNALADIGLIDSQGTTDQTTVWKPVVRGLHITITSDSGLGISHTTNHAHQDHDESVSSHNSADGFFSRVGKRLDSYLQRL</sequence>
<comment type="caution">
    <text evidence="1">The sequence shown here is derived from an EMBL/GenBank/DDBJ whole genome shotgun (WGS) entry which is preliminary data.</text>
</comment>
<dbReference type="InterPro" id="IPR036390">
    <property type="entry name" value="WH_DNA-bd_sf"/>
</dbReference>
<dbReference type="Pfam" id="PF12840">
    <property type="entry name" value="HTH_20"/>
    <property type="match status" value="1"/>
</dbReference>
<dbReference type="Gene3D" id="1.10.10.10">
    <property type="entry name" value="Winged helix-like DNA-binding domain superfamily/Winged helix DNA-binding domain"/>
    <property type="match status" value="1"/>
</dbReference>
<dbReference type="RefSeq" id="WP_368410900.1">
    <property type="nucleotide sequence ID" value="NZ_CP119993.1"/>
</dbReference>
<proteinExistence type="predicted"/>
<dbReference type="Proteomes" id="UP001596547">
    <property type="component" value="Unassembled WGS sequence"/>
</dbReference>
<dbReference type="InterPro" id="IPR036388">
    <property type="entry name" value="WH-like_DNA-bd_sf"/>
</dbReference>
<reference evidence="1 2" key="1">
    <citation type="journal article" date="2019" name="Int. J. Syst. Evol. Microbiol.">
        <title>The Global Catalogue of Microorganisms (GCM) 10K type strain sequencing project: providing services to taxonomists for standard genome sequencing and annotation.</title>
        <authorList>
            <consortium name="The Broad Institute Genomics Platform"/>
            <consortium name="The Broad Institute Genome Sequencing Center for Infectious Disease"/>
            <person name="Wu L."/>
            <person name="Ma J."/>
        </authorList>
    </citation>
    <scope>NUCLEOTIDE SEQUENCE [LARGE SCALE GENOMIC DNA]</scope>
    <source>
        <strain evidence="1 2">PSR21</strain>
    </source>
</reference>
<dbReference type="EMBL" id="JBHTBF010000003">
    <property type="protein sequence ID" value="MFC7319042.1"/>
    <property type="molecule type" value="Genomic_DNA"/>
</dbReference>
<name>A0ABD6AFL2_9EURY</name>
<dbReference type="GeneID" id="91975996"/>
<keyword evidence="2" id="KW-1185">Reference proteome</keyword>